<evidence type="ECO:0000313" key="2">
    <source>
        <dbReference type="WBParaSite" id="SVE_1781800.1"/>
    </source>
</evidence>
<protein>
    <submittedName>
        <fullName evidence="2">NTR domain-containing protein</fullName>
    </submittedName>
</protein>
<keyword evidence="1" id="KW-1185">Reference proteome</keyword>
<reference evidence="2" key="2">
    <citation type="submission" date="2015-08" db="UniProtKB">
        <authorList>
            <consortium name="WormBaseParasite"/>
        </authorList>
    </citation>
    <scope>IDENTIFICATION</scope>
</reference>
<proteinExistence type="predicted"/>
<sequence length="171" mass="19615">MSNIVKICSSAYIWVTGKPEQYNPMNMPVDIKEIEYEIRVAVIDAETKLIVAKEEDYSSRTPFHININNIPDDWQKSKVYLVVVAYWTKLEKGLTTVEHVATATKKIPGPDCECSPLKKDSKDYKCTLTNIDPNKLKHRFDKVFARLWELSFLSLDPWSSGADLPEISIYV</sequence>
<dbReference type="WBParaSite" id="SVE_1781800.1">
    <property type="protein sequence ID" value="SVE_1781800.1"/>
    <property type="gene ID" value="SVE_1781800"/>
</dbReference>
<dbReference type="Proteomes" id="UP000035680">
    <property type="component" value="Unassembled WGS sequence"/>
</dbReference>
<dbReference type="AlphaFoldDB" id="A0A0K0FZE0"/>
<accession>A0A0K0FZE0</accession>
<evidence type="ECO:0000313" key="1">
    <source>
        <dbReference type="Proteomes" id="UP000035680"/>
    </source>
</evidence>
<name>A0A0K0FZE0_STRVS</name>
<reference evidence="1" key="1">
    <citation type="submission" date="2014-07" db="EMBL/GenBank/DDBJ databases">
        <authorList>
            <person name="Martin A.A"/>
            <person name="De Silva N."/>
        </authorList>
    </citation>
    <scope>NUCLEOTIDE SEQUENCE</scope>
</reference>
<organism evidence="1 2">
    <name type="scientific">Strongyloides venezuelensis</name>
    <name type="common">Threadworm</name>
    <dbReference type="NCBI Taxonomy" id="75913"/>
    <lineage>
        <taxon>Eukaryota</taxon>
        <taxon>Metazoa</taxon>
        <taxon>Ecdysozoa</taxon>
        <taxon>Nematoda</taxon>
        <taxon>Chromadorea</taxon>
        <taxon>Rhabditida</taxon>
        <taxon>Tylenchina</taxon>
        <taxon>Panagrolaimomorpha</taxon>
        <taxon>Strongyloidoidea</taxon>
        <taxon>Strongyloididae</taxon>
        <taxon>Strongyloides</taxon>
    </lineage>
</organism>